<keyword evidence="3" id="KW-0560">Oxidoreductase</keyword>
<protein>
    <submittedName>
        <fullName evidence="5">NAD(P)-binding protein</fullName>
    </submittedName>
</protein>
<accession>A0ABR4LKT8</accession>
<dbReference type="PRINTS" id="PR00080">
    <property type="entry name" value="SDRFAMILY"/>
</dbReference>
<evidence type="ECO:0000256" key="4">
    <source>
        <dbReference type="RuleBase" id="RU000363"/>
    </source>
</evidence>
<keyword evidence="6" id="KW-1185">Reference proteome</keyword>
<dbReference type="GeneID" id="98140366"/>
<dbReference type="PRINTS" id="PR00081">
    <property type="entry name" value="GDHRDH"/>
</dbReference>
<dbReference type="RefSeq" id="XP_070884119.1">
    <property type="nucleotide sequence ID" value="XM_071025294.1"/>
</dbReference>
<dbReference type="InterPro" id="IPR036291">
    <property type="entry name" value="NAD(P)-bd_dom_sf"/>
</dbReference>
<name>A0ABR4LKT8_9EURO</name>
<evidence type="ECO:0000313" key="6">
    <source>
        <dbReference type="Proteomes" id="UP001610432"/>
    </source>
</evidence>
<evidence type="ECO:0000256" key="1">
    <source>
        <dbReference type="ARBA" id="ARBA00006484"/>
    </source>
</evidence>
<dbReference type="PANTHER" id="PTHR42760:SF37">
    <property type="entry name" value="CLAVALDEHYDE DEHYDROGENASE"/>
    <property type="match status" value="1"/>
</dbReference>
<sequence length="310" mass="33354">MQAYLGNWHKVSGFVPSSHSEPYPFISPSSANLTGKSVLITGSSKGIGRAIALSFARAGCSKIAIAARSSLLLSRTAEDIAAAAAEAGHPPPQTLEITADVATESGAAHAASRFVDAFGEAGGLDILVNNAGRAESFGSMTELSVDDYWATWEVNVRGPYLVTRQMLGLLLKLDSGMRTVINVSSAGAHTLTPDIWGYQMSKFALCRFTEFLAQDYVNAGRGRGPGPGLVAISVHPGGVVTDMTADLPEDWQPMLRDKPELAADTIVWLVKERRDWLSGRFVSATWDMQELEGRKSDIVNRDLLKFRLTV</sequence>
<comment type="similarity">
    <text evidence="1 4">Belongs to the short-chain dehydrogenases/reductases (SDR) family.</text>
</comment>
<evidence type="ECO:0000313" key="5">
    <source>
        <dbReference type="EMBL" id="KAL2865140.1"/>
    </source>
</evidence>
<evidence type="ECO:0000256" key="2">
    <source>
        <dbReference type="ARBA" id="ARBA00022857"/>
    </source>
</evidence>
<dbReference type="Gene3D" id="3.40.50.720">
    <property type="entry name" value="NAD(P)-binding Rossmann-like Domain"/>
    <property type="match status" value="1"/>
</dbReference>
<comment type="caution">
    <text evidence="5">The sequence shown here is derived from an EMBL/GenBank/DDBJ whole genome shotgun (WGS) entry which is preliminary data.</text>
</comment>
<dbReference type="PANTHER" id="PTHR42760">
    <property type="entry name" value="SHORT-CHAIN DEHYDROGENASES/REDUCTASES FAMILY MEMBER"/>
    <property type="match status" value="1"/>
</dbReference>
<organism evidence="5 6">
    <name type="scientific">Aspergillus lucknowensis</name>
    <dbReference type="NCBI Taxonomy" id="176173"/>
    <lineage>
        <taxon>Eukaryota</taxon>
        <taxon>Fungi</taxon>
        <taxon>Dikarya</taxon>
        <taxon>Ascomycota</taxon>
        <taxon>Pezizomycotina</taxon>
        <taxon>Eurotiomycetes</taxon>
        <taxon>Eurotiomycetidae</taxon>
        <taxon>Eurotiales</taxon>
        <taxon>Aspergillaceae</taxon>
        <taxon>Aspergillus</taxon>
        <taxon>Aspergillus subgen. Nidulantes</taxon>
    </lineage>
</organism>
<dbReference type="InterPro" id="IPR002347">
    <property type="entry name" value="SDR_fam"/>
</dbReference>
<dbReference type="CDD" id="cd05233">
    <property type="entry name" value="SDR_c"/>
    <property type="match status" value="1"/>
</dbReference>
<keyword evidence="2" id="KW-0521">NADP</keyword>
<evidence type="ECO:0000256" key="3">
    <source>
        <dbReference type="ARBA" id="ARBA00023002"/>
    </source>
</evidence>
<gene>
    <name evidence="5" type="ORF">BJX67DRAFT_188827</name>
</gene>
<proteinExistence type="inferred from homology"/>
<dbReference type="EMBL" id="JBFXLQ010000034">
    <property type="protein sequence ID" value="KAL2865140.1"/>
    <property type="molecule type" value="Genomic_DNA"/>
</dbReference>
<reference evidence="5 6" key="1">
    <citation type="submission" date="2024-07" db="EMBL/GenBank/DDBJ databases">
        <title>Section-level genome sequencing and comparative genomics of Aspergillus sections Usti and Cavernicolus.</title>
        <authorList>
            <consortium name="Lawrence Berkeley National Laboratory"/>
            <person name="Nybo J.L."/>
            <person name="Vesth T.C."/>
            <person name="Theobald S."/>
            <person name="Frisvad J.C."/>
            <person name="Larsen T.O."/>
            <person name="Kjaerboelling I."/>
            <person name="Rothschild-Mancinelli K."/>
            <person name="Lyhne E.K."/>
            <person name="Kogle M.E."/>
            <person name="Barry K."/>
            <person name="Clum A."/>
            <person name="Na H."/>
            <person name="Ledsgaard L."/>
            <person name="Lin J."/>
            <person name="Lipzen A."/>
            <person name="Kuo A."/>
            <person name="Riley R."/>
            <person name="Mondo S."/>
            <person name="Labutti K."/>
            <person name="Haridas S."/>
            <person name="Pangalinan J."/>
            <person name="Salamov A.A."/>
            <person name="Simmons B.A."/>
            <person name="Magnuson J.K."/>
            <person name="Chen J."/>
            <person name="Drula E."/>
            <person name="Henrissat B."/>
            <person name="Wiebenga A."/>
            <person name="Lubbers R.J."/>
            <person name="Gomes A.C."/>
            <person name="Macurrencykelacurrency M.R."/>
            <person name="Stajich J."/>
            <person name="Grigoriev I.V."/>
            <person name="Mortensen U.H."/>
            <person name="De Vries R.P."/>
            <person name="Baker S.E."/>
            <person name="Andersen M.R."/>
        </authorList>
    </citation>
    <scope>NUCLEOTIDE SEQUENCE [LARGE SCALE GENOMIC DNA]</scope>
    <source>
        <strain evidence="5 6">CBS 449.75</strain>
    </source>
</reference>
<dbReference type="Pfam" id="PF00106">
    <property type="entry name" value="adh_short"/>
    <property type="match status" value="1"/>
</dbReference>
<dbReference type="SUPFAM" id="SSF51735">
    <property type="entry name" value="NAD(P)-binding Rossmann-fold domains"/>
    <property type="match status" value="1"/>
</dbReference>
<dbReference type="Proteomes" id="UP001610432">
    <property type="component" value="Unassembled WGS sequence"/>
</dbReference>